<feature type="compositionally biased region" description="Pro residues" evidence="1">
    <location>
        <begin position="78"/>
        <end position="120"/>
    </location>
</feature>
<reference evidence="2 3" key="1">
    <citation type="submission" date="2018-09" db="EMBL/GenBank/DDBJ databases">
        <authorList>
            <person name="Zhu H."/>
        </authorList>
    </citation>
    <scope>NUCLEOTIDE SEQUENCE [LARGE SCALE GENOMIC DNA]</scope>
    <source>
        <strain evidence="2 3">K1W22B-8</strain>
    </source>
</reference>
<name>A0A418VUB8_9PROT</name>
<dbReference type="PRINTS" id="PR01217">
    <property type="entry name" value="PRICHEXTENSN"/>
</dbReference>
<dbReference type="AlphaFoldDB" id="A0A418VUB8"/>
<gene>
    <name evidence="2" type="ORF">D3874_27060</name>
</gene>
<dbReference type="Gene3D" id="3.30.1150.10">
    <property type="match status" value="1"/>
</dbReference>
<proteinExistence type="predicted"/>
<feature type="compositionally biased region" description="Basic and acidic residues" evidence="1">
    <location>
        <begin position="132"/>
        <end position="160"/>
    </location>
</feature>
<evidence type="ECO:0000313" key="2">
    <source>
        <dbReference type="EMBL" id="RJF80752.1"/>
    </source>
</evidence>
<evidence type="ECO:0000256" key="1">
    <source>
        <dbReference type="SAM" id="MobiDB-lite"/>
    </source>
</evidence>
<feature type="compositionally biased region" description="Pro residues" evidence="1">
    <location>
        <begin position="59"/>
        <end position="71"/>
    </location>
</feature>
<dbReference type="Proteomes" id="UP000284605">
    <property type="component" value="Unassembled WGS sequence"/>
</dbReference>
<sequence length="324" mass="34994">MRKGAIASGILHLLLIALLVFGLPQLARPLPEPEIISVEIVDVITERANPAPPKRVQTPVPPAPTSKPLPPSETVRETPPPPSVTPPTPEPPTPTPPKPPTPQSKPAPPQVAQDVPPPDPVQSQVPEPTPPKPEKPTPEKPKEPEKPKPPEKPKEPEKPKPAKPKPTKPTEQKPDVLSDLDALLNDRSTEKPGAPPPKAEASDKPNKETQNNNDPSKPLSSSEVSKIVQQLQSCRRVDPGSTAFAGSTVIFRVRYDRTGVMIGNPEFVSGTGAGSDRYSSFFRDAYTAFFKPSCNPLKNLNPEKYARWQYLEIVFTPGDVGVGG</sequence>
<dbReference type="EMBL" id="QYUK01000016">
    <property type="protein sequence ID" value="RJF80752.1"/>
    <property type="molecule type" value="Genomic_DNA"/>
</dbReference>
<organism evidence="2 3">
    <name type="scientific">Oleomonas cavernae</name>
    <dbReference type="NCBI Taxonomy" id="2320859"/>
    <lineage>
        <taxon>Bacteria</taxon>
        <taxon>Pseudomonadati</taxon>
        <taxon>Pseudomonadota</taxon>
        <taxon>Alphaproteobacteria</taxon>
        <taxon>Acetobacterales</taxon>
        <taxon>Acetobacteraceae</taxon>
        <taxon>Oleomonas</taxon>
    </lineage>
</organism>
<feature type="compositionally biased region" description="Polar residues" evidence="1">
    <location>
        <begin position="208"/>
        <end position="226"/>
    </location>
</feature>
<comment type="caution">
    <text evidence="2">The sequence shown here is derived from an EMBL/GenBank/DDBJ whole genome shotgun (WGS) entry which is preliminary data.</text>
</comment>
<evidence type="ECO:0000313" key="3">
    <source>
        <dbReference type="Proteomes" id="UP000284605"/>
    </source>
</evidence>
<dbReference type="RefSeq" id="WP_119782804.1">
    <property type="nucleotide sequence ID" value="NZ_QYUK01000016.1"/>
</dbReference>
<feature type="region of interest" description="Disordered" evidence="1">
    <location>
        <begin position="50"/>
        <end position="226"/>
    </location>
</feature>
<keyword evidence="3" id="KW-1185">Reference proteome</keyword>
<protein>
    <submittedName>
        <fullName evidence="2">Uncharacterized protein</fullName>
    </submittedName>
</protein>
<accession>A0A418VUB8</accession>
<dbReference type="OrthoDB" id="7161229at2"/>